<dbReference type="AlphaFoldDB" id="A0AAJ7IV72"/>
<dbReference type="PANTHER" id="PTHR12748:SF0">
    <property type="entry name" value="ORIGIN RECOGNITION COMPLEX SUBUNIT 3"/>
    <property type="match status" value="1"/>
</dbReference>
<evidence type="ECO:0000256" key="5">
    <source>
        <dbReference type="ARBA" id="ARBA00022705"/>
    </source>
</evidence>
<keyword evidence="7" id="KW-0539">Nucleus</keyword>
<evidence type="ECO:0000256" key="1">
    <source>
        <dbReference type="ARBA" id="ARBA00004123"/>
    </source>
</evidence>
<gene>
    <name evidence="14" type="primary">LOC108623427</name>
</gene>
<accession>A0AAJ7IV72</accession>
<dbReference type="InterPro" id="IPR040855">
    <property type="entry name" value="ORC_WH_C"/>
</dbReference>
<evidence type="ECO:0000256" key="7">
    <source>
        <dbReference type="ARBA" id="ARBA00023242"/>
    </source>
</evidence>
<dbReference type="GeneID" id="108623427"/>
<dbReference type="GO" id="GO:0005664">
    <property type="term" value="C:nuclear origin of replication recognition complex"/>
    <property type="evidence" value="ECO:0007669"/>
    <property type="project" value="InterPro"/>
</dbReference>
<evidence type="ECO:0000256" key="8">
    <source>
        <dbReference type="ARBA" id="ARBA00026084"/>
    </source>
</evidence>
<evidence type="ECO:0000259" key="10">
    <source>
        <dbReference type="Pfam" id="PF07034"/>
    </source>
</evidence>
<dbReference type="Pfam" id="PF07034">
    <property type="entry name" value="ORC3_N"/>
    <property type="match status" value="1"/>
</dbReference>
<reference evidence="14" key="1">
    <citation type="submission" date="2025-08" db="UniProtKB">
        <authorList>
            <consortium name="RefSeq"/>
        </authorList>
    </citation>
    <scope>IDENTIFICATION</scope>
    <source>
        <tissue evidence="14">Whole body</tissue>
    </source>
</reference>
<evidence type="ECO:0000259" key="12">
    <source>
        <dbReference type="Pfam" id="PF19675"/>
    </source>
</evidence>
<comment type="subunit">
    <text evidence="8">Component of ORC, a complex composed of at least 6 subunits: ORC1, ORC2, ORC3, ORC4, ORC5 and ORC6. ORC is regulated in a cell-cycle dependent manner. It is sequentially assembled at the exit from anaphase of mitosis and disassembled as cells enter S phase.</text>
</comment>
<dbReference type="CTD" id="23595"/>
<evidence type="ECO:0000256" key="4">
    <source>
        <dbReference type="ARBA" id="ARBA00022553"/>
    </source>
</evidence>
<organism evidence="13 14">
    <name type="scientific">Ceratina calcarata</name>
    <dbReference type="NCBI Taxonomy" id="156304"/>
    <lineage>
        <taxon>Eukaryota</taxon>
        <taxon>Metazoa</taxon>
        <taxon>Ecdysozoa</taxon>
        <taxon>Arthropoda</taxon>
        <taxon>Hexapoda</taxon>
        <taxon>Insecta</taxon>
        <taxon>Pterygota</taxon>
        <taxon>Neoptera</taxon>
        <taxon>Endopterygota</taxon>
        <taxon>Hymenoptera</taxon>
        <taxon>Apocrita</taxon>
        <taxon>Aculeata</taxon>
        <taxon>Apoidea</taxon>
        <taxon>Anthophila</taxon>
        <taxon>Apidae</taxon>
        <taxon>Ceratina</taxon>
        <taxon>Zadontomerus</taxon>
    </lineage>
</organism>
<sequence>MDNVSVSKGVFAHKGAYKIGNRQKKFESGNYFNEPWYLAYEETWTSIQKATEDMRSNMFQQILDDLESFVSKVKEKSIEQLENEIQTAILLTGVNVPDHAIMFQRIVSKLKPVTKHTAVIWSRDCNNINDITEESLYQLMNNKKDEKPYIKKNHCHMRALKLWHEQHCQTNDPLVIMITDFESCSPAVLHDFILTLNSYSNTMKFVLIFGVATTLHAIHRSLTYDVTSKLNVRVFHMQTQINILSHVLERTVFCTNIPFKLTGRAFQLLTDIFLFYDFSVENFLESYKICMIQHFYANNVNSLCCQPRMIKDRISSLTEDDLSEIKKLPSIEKYIQQLKTEKNTDDVIKSSKWKEILTQLLLEFHEYMDRFLLTLRCLHDLVSTLPNAPMGKQLREYYTKAVYMNNLRESHEYKECLQLLGFLSKTELLSKLNSLITIIEGSKDSAMVEVRENLRDHIKVIEVASFEVKATPIDVVSTGEKLSRLQLKEKLLKMSQMQSRSPYKQAQHDVINYLDQKVFSVYLINPNHVPANEIFCFSDGNLAKQHIRGSLRAAIHTGLNDPHVYLNCGCCKLENDDAIPSTLPDLSIIYKLHLESRKLINMYDWLQAFLIIIDPENDAKEQRNVDPKLQARFTQAVAELEFLGFIKSSRKKTDHVKRLT</sequence>
<evidence type="ECO:0000256" key="6">
    <source>
        <dbReference type="ARBA" id="ARBA00023125"/>
    </source>
</evidence>
<keyword evidence="4" id="KW-0597">Phosphoprotein</keyword>
<dbReference type="KEGG" id="ccal:108623427"/>
<evidence type="ECO:0000313" key="14">
    <source>
        <dbReference type="RefSeq" id="XP_017877417.1"/>
    </source>
</evidence>
<feature type="domain" description="Origin recognition complex subunit 3 winged helix C-terminal" evidence="11">
    <location>
        <begin position="552"/>
        <end position="660"/>
    </location>
</feature>
<evidence type="ECO:0000256" key="9">
    <source>
        <dbReference type="ARBA" id="ARBA00045241"/>
    </source>
</evidence>
<comment type="subcellular location">
    <subcellularLocation>
        <location evidence="1">Nucleus</location>
    </subcellularLocation>
</comment>
<dbReference type="InterPro" id="IPR045663">
    <property type="entry name" value="ORC3_ins"/>
</dbReference>
<feature type="domain" description="Origin recognition complex subunit 3 insertion" evidence="12">
    <location>
        <begin position="314"/>
        <end position="538"/>
    </location>
</feature>
<evidence type="ECO:0000259" key="11">
    <source>
        <dbReference type="Pfam" id="PF18137"/>
    </source>
</evidence>
<dbReference type="Pfam" id="PF18137">
    <property type="entry name" value="WHD_ORC"/>
    <property type="match status" value="1"/>
</dbReference>
<keyword evidence="5" id="KW-0235">DNA replication</keyword>
<dbReference type="InterPro" id="IPR045667">
    <property type="entry name" value="ORC3_N"/>
</dbReference>
<comment type="similarity">
    <text evidence="2">Belongs to the ORC3 family.</text>
</comment>
<feature type="domain" description="Origin recognition complex subunit 3 N-terminal" evidence="10">
    <location>
        <begin position="2"/>
        <end position="301"/>
    </location>
</feature>
<dbReference type="PANTHER" id="PTHR12748">
    <property type="entry name" value="ORIGIN RECOGNITION COMPLEX SUBUNIT 3"/>
    <property type="match status" value="1"/>
</dbReference>
<evidence type="ECO:0000313" key="13">
    <source>
        <dbReference type="Proteomes" id="UP000694925"/>
    </source>
</evidence>
<dbReference type="GO" id="GO:0031261">
    <property type="term" value="C:DNA replication preinitiation complex"/>
    <property type="evidence" value="ECO:0007669"/>
    <property type="project" value="TreeGrafter"/>
</dbReference>
<dbReference type="GO" id="GO:0003688">
    <property type="term" value="F:DNA replication origin binding"/>
    <property type="evidence" value="ECO:0007669"/>
    <property type="project" value="TreeGrafter"/>
</dbReference>
<dbReference type="InterPro" id="IPR020795">
    <property type="entry name" value="ORC3"/>
</dbReference>
<keyword evidence="6" id="KW-0238">DNA-binding</keyword>
<dbReference type="Proteomes" id="UP000694925">
    <property type="component" value="Unplaced"/>
</dbReference>
<evidence type="ECO:0000256" key="2">
    <source>
        <dbReference type="ARBA" id="ARBA00010977"/>
    </source>
</evidence>
<comment type="function">
    <text evidence="9">Component of the origin recognition complex (ORC) that binds origins of replication. DNA-binding is ATP-dependent. The specific DNA sequences that define origins of replication have not been identified yet. ORC is required to assemble the pre-replication complex necessary to initiate DNA replication. Binds histone H3 and H4 trimethylation marks H3K9me3, H3K27me3 and H4K20me3.</text>
</comment>
<protein>
    <recommendedName>
        <fullName evidence="3">Origin recognition complex subunit 3</fullName>
    </recommendedName>
</protein>
<keyword evidence="13" id="KW-1185">Reference proteome</keyword>
<dbReference type="CDD" id="cd20704">
    <property type="entry name" value="Orc3"/>
    <property type="match status" value="1"/>
</dbReference>
<proteinExistence type="inferred from homology"/>
<dbReference type="GO" id="GO:0006270">
    <property type="term" value="P:DNA replication initiation"/>
    <property type="evidence" value="ECO:0007669"/>
    <property type="project" value="TreeGrafter"/>
</dbReference>
<name>A0AAJ7IV72_9HYME</name>
<dbReference type="GO" id="GO:0005656">
    <property type="term" value="C:nuclear pre-replicative complex"/>
    <property type="evidence" value="ECO:0007669"/>
    <property type="project" value="TreeGrafter"/>
</dbReference>
<evidence type="ECO:0000256" key="3">
    <source>
        <dbReference type="ARBA" id="ARBA00019085"/>
    </source>
</evidence>
<dbReference type="Pfam" id="PF19675">
    <property type="entry name" value="ORC3_ins"/>
    <property type="match status" value="1"/>
</dbReference>
<dbReference type="RefSeq" id="XP_017877417.1">
    <property type="nucleotide sequence ID" value="XM_018021928.2"/>
</dbReference>